<feature type="domain" description="DUF4178" evidence="2">
    <location>
        <begin position="57"/>
        <end position="194"/>
    </location>
</feature>
<keyword evidence="1" id="KW-1133">Transmembrane helix</keyword>
<feature type="domain" description="DUF4178" evidence="2">
    <location>
        <begin position="274"/>
        <end position="413"/>
    </location>
</feature>
<keyword evidence="1" id="KW-0812">Transmembrane</keyword>
<keyword evidence="1" id="KW-0472">Membrane</keyword>
<dbReference type="EMBL" id="JAKLTN010000001">
    <property type="protein sequence ID" value="MCG2575418.1"/>
    <property type="molecule type" value="Genomic_DNA"/>
</dbReference>
<evidence type="ECO:0000313" key="4">
    <source>
        <dbReference type="Proteomes" id="UP001165384"/>
    </source>
</evidence>
<sequence>MALTASCPSCGAPVVFQSAASIFAVCAYCQSTLVRHDQALEDIGKMAALVEDRSPLQLGAEGSYRGVHFALIGRIQLKYSQGTWNEWHLLFDDMRTGWLSEAGGEYVLTFMRPAQEPLPDFEALKIGQRLQVASQVWTVSNLERAECIAGQGELPFKVGAGYPVPAADLRSDKAFATLDYSETPPLLYLGEAVDFKALKMANLREGMVAAAAPVEARVFRCPACGSPMQARTKDILAVGCSSCGAVVDTADETYKVLSRALSACDERYAPRLPLGSKGTLDGKPAEVIGFLVKQTKIEGIAYDWSEYLLAGENGTYRWLTEYNGHWNVVDVLSRPPKTTQVIEVTDIYFGGERFKHFSTTPSAEVIQVSGEFTWRVKRGETCRVVDYVAPPLMLSCESTGNDLNWSQGVYVDPAVIAEAFKLPSALPKPIGVFANQRNPWADTARRNWLMFAKLAVVAIVIQAFFVLISSERLLLRQDFTFEPRSSGEVQTREFEVTGKQRKLAVRHATSLDNNWIGIDMLLVNKTVGNAWPAARELSFYSGYDDEHWTEGSRDSEVIFVDIPAGTYYLTLDPDMAPDKYVAVRDRLEVLTPRTGWSNLVLVLLFLLVFPVVAALRRAAFETRRWAESDHAPVSSDSDGDDD</sequence>
<protein>
    <submittedName>
        <fullName evidence="3">DUF4178 domain-containing protein</fullName>
    </submittedName>
</protein>
<feature type="transmembrane region" description="Helical" evidence="1">
    <location>
        <begin position="596"/>
        <end position="615"/>
    </location>
</feature>
<dbReference type="RefSeq" id="WP_275706324.1">
    <property type="nucleotide sequence ID" value="NZ_JAKLTN010000001.1"/>
</dbReference>
<evidence type="ECO:0000256" key="1">
    <source>
        <dbReference type="SAM" id="Phobius"/>
    </source>
</evidence>
<accession>A0ABS9JWZ7</accession>
<dbReference type="InterPro" id="IPR025235">
    <property type="entry name" value="DUF4178"/>
</dbReference>
<dbReference type="Pfam" id="PF13785">
    <property type="entry name" value="DUF4178"/>
    <property type="match status" value="2"/>
</dbReference>
<name>A0ABS9JWZ7_9RHOO</name>
<evidence type="ECO:0000313" key="3">
    <source>
        <dbReference type="EMBL" id="MCG2575418.1"/>
    </source>
</evidence>
<feature type="transmembrane region" description="Helical" evidence="1">
    <location>
        <begin position="448"/>
        <end position="468"/>
    </location>
</feature>
<dbReference type="Proteomes" id="UP001165384">
    <property type="component" value="Unassembled WGS sequence"/>
</dbReference>
<proteinExistence type="predicted"/>
<reference evidence="3" key="1">
    <citation type="submission" date="2022-01" db="EMBL/GenBank/DDBJ databases">
        <authorList>
            <person name="Jo J.-H."/>
            <person name="Im W.-T."/>
        </authorList>
    </citation>
    <scope>NUCLEOTIDE SEQUENCE</scope>
    <source>
        <strain evidence="3">XY25</strain>
    </source>
</reference>
<keyword evidence="4" id="KW-1185">Reference proteome</keyword>
<evidence type="ECO:0000259" key="2">
    <source>
        <dbReference type="Pfam" id="PF13785"/>
    </source>
</evidence>
<organism evidence="3 4">
    <name type="scientific">Dechloromonas hankyongensis</name>
    <dbReference type="NCBI Taxonomy" id="2908002"/>
    <lineage>
        <taxon>Bacteria</taxon>
        <taxon>Pseudomonadati</taxon>
        <taxon>Pseudomonadota</taxon>
        <taxon>Betaproteobacteria</taxon>
        <taxon>Rhodocyclales</taxon>
        <taxon>Azonexaceae</taxon>
        <taxon>Dechloromonas</taxon>
    </lineage>
</organism>
<gene>
    <name evidence="3" type="ORF">LZ012_00250</name>
</gene>
<comment type="caution">
    <text evidence="3">The sequence shown here is derived from an EMBL/GenBank/DDBJ whole genome shotgun (WGS) entry which is preliminary data.</text>
</comment>